<accession>A0A2K5ZD12</accession>
<reference evidence="15" key="2">
    <citation type="submission" date="2025-09" db="UniProtKB">
        <authorList>
            <consortium name="Ensembl"/>
        </authorList>
    </citation>
    <scope>IDENTIFICATION</scope>
</reference>
<evidence type="ECO:0000313" key="15">
    <source>
        <dbReference type="Ensembl" id="ENSMLEP00000025712.1"/>
    </source>
</evidence>
<dbReference type="CDD" id="cd02004">
    <property type="entry name" value="TPP_BZL_OCoD_HPCL"/>
    <property type="match status" value="1"/>
</dbReference>
<keyword evidence="4" id="KW-0460">Magnesium</keyword>
<dbReference type="CTD" id="26061"/>
<feature type="domain" description="Thiamine pyrophosphate enzyme N-terminal TPP-binding" evidence="14">
    <location>
        <begin position="15"/>
        <end position="103"/>
    </location>
</feature>
<dbReference type="GO" id="GO:0001561">
    <property type="term" value="P:fatty acid alpha-oxidation"/>
    <property type="evidence" value="ECO:0007669"/>
    <property type="project" value="TreeGrafter"/>
</dbReference>
<dbReference type="InterPro" id="IPR045025">
    <property type="entry name" value="HACL1-like"/>
</dbReference>
<dbReference type="AlphaFoldDB" id="A0A2K5ZD12"/>
<dbReference type="InterPro" id="IPR029035">
    <property type="entry name" value="DHS-like_NAD/FAD-binding_dom"/>
</dbReference>
<evidence type="ECO:0000256" key="6">
    <source>
        <dbReference type="ARBA" id="ARBA00023239"/>
    </source>
</evidence>
<dbReference type="InterPro" id="IPR012000">
    <property type="entry name" value="Thiamin_PyroP_enz_cen_dom"/>
</dbReference>
<dbReference type="GO" id="GO:0005777">
    <property type="term" value="C:peroxisome"/>
    <property type="evidence" value="ECO:0007669"/>
    <property type="project" value="TreeGrafter"/>
</dbReference>
<dbReference type="CDD" id="cd07035">
    <property type="entry name" value="TPP_PYR_POX_like"/>
    <property type="match status" value="1"/>
</dbReference>
<dbReference type="EC" id="4.1.2.63" evidence="9"/>
<evidence type="ECO:0000256" key="9">
    <source>
        <dbReference type="ARBA" id="ARBA00044518"/>
    </source>
</evidence>
<dbReference type="Pfam" id="PF02775">
    <property type="entry name" value="TPP_enzyme_C"/>
    <property type="match status" value="1"/>
</dbReference>
<dbReference type="GO" id="GO:0000287">
    <property type="term" value="F:magnesium ion binding"/>
    <property type="evidence" value="ECO:0007669"/>
    <property type="project" value="InterPro"/>
</dbReference>
<evidence type="ECO:0000256" key="11">
    <source>
        <dbReference type="RuleBase" id="RU362132"/>
    </source>
</evidence>
<evidence type="ECO:0000259" key="13">
    <source>
        <dbReference type="Pfam" id="PF02775"/>
    </source>
</evidence>
<dbReference type="FunFam" id="3.40.50.970:FF:000027">
    <property type="entry name" value="2-hydroxyacyl-CoA lyase 1"/>
    <property type="match status" value="1"/>
</dbReference>
<dbReference type="Proteomes" id="UP000233140">
    <property type="component" value="Unassembled WGS sequence"/>
</dbReference>
<keyword evidence="3" id="KW-0479">Metal-binding</keyword>
<evidence type="ECO:0000313" key="16">
    <source>
        <dbReference type="Proteomes" id="UP000233140"/>
    </source>
</evidence>
<dbReference type="PANTHER" id="PTHR43710">
    <property type="entry name" value="2-HYDROXYACYL-COA LYASE"/>
    <property type="match status" value="1"/>
</dbReference>
<dbReference type="Gene3D" id="3.40.50.970">
    <property type="match status" value="2"/>
</dbReference>
<evidence type="ECO:0000256" key="5">
    <source>
        <dbReference type="ARBA" id="ARBA00023052"/>
    </source>
</evidence>
<gene>
    <name evidence="15" type="primary">HACL1</name>
</gene>
<comment type="catalytic activity">
    <reaction evidence="7">
        <text>a 2-hydroxy-3-methyl fatty acyl-CoA = a 2-methyl-branched fatty aldehyde + formyl-CoA</text>
        <dbReference type="Rhea" id="RHEA:25375"/>
        <dbReference type="ChEBI" id="CHEBI:49188"/>
        <dbReference type="ChEBI" id="CHEBI:57376"/>
        <dbReference type="ChEBI" id="CHEBI:58783"/>
        <dbReference type="EC" id="4.1.2.63"/>
    </reaction>
    <physiologicalReaction direction="left-to-right" evidence="7">
        <dbReference type="Rhea" id="RHEA:25376"/>
    </physiologicalReaction>
</comment>
<dbReference type="PANTHER" id="PTHR43710:SF2">
    <property type="entry name" value="2-HYDROXYACYL-COA LYASE 1"/>
    <property type="match status" value="1"/>
</dbReference>
<dbReference type="GeneID" id="105538148"/>
<dbReference type="FunFam" id="3.40.50.1220:FF:000006">
    <property type="entry name" value="2-hydroxyacyl-CoA lyase 1"/>
    <property type="match status" value="1"/>
</dbReference>
<evidence type="ECO:0000259" key="14">
    <source>
        <dbReference type="Pfam" id="PF02776"/>
    </source>
</evidence>
<dbReference type="RefSeq" id="XP_011833339.1">
    <property type="nucleotide sequence ID" value="XM_011977949.1"/>
</dbReference>
<evidence type="ECO:0000256" key="10">
    <source>
        <dbReference type="ARBA" id="ARBA00048738"/>
    </source>
</evidence>
<evidence type="ECO:0000259" key="12">
    <source>
        <dbReference type="Pfam" id="PF00205"/>
    </source>
</evidence>
<dbReference type="SUPFAM" id="SSF52467">
    <property type="entry name" value="DHS-like NAD/FAD-binding domain"/>
    <property type="match status" value="1"/>
</dbReference>
<evidence type="ECO:0000256" key="3">
    <source>
        <dbReference type="ARBA" id="ARBA00022723"/>
    </source>
</evidence>
<feature type="domain" description="Thiamine pyrophosphate enzyme TPP-binding" evidence="13">
    <location>
        <begin position="319"/>
        <end position="475"/>
    </location>
</feature>
<reference evidence="15" key="1">
    <citation type="submission" date="2025-08" db="UniProtKB">
        <authorList>
            <consortium name="Ensembl"/>
        </authorList>
    </citation>
    <scope>IDENTIFICATION</scope>
</reference>
<keyword evidence="5 11" id="KW-0786">Thiamine pyrophosphate</keyword>
<dbReference type="GO" id="GO:0030976">
    <property type="term" value="F:thiamine pyrophosphate binding"/>
    <property type="evidence" value="ECO:0007669"/>
    <property type="project" value="InterPro"/>
</dbReference>
<protein>
    <recommendedName>
        <fullName evidence="9">2-hydroxyacyl-CoA lyase</fullName>
        <ecNumber evidence="9">4.1.2.63</ecNumber>
    </recommendedName>
</protein>
<keyword evidence="6" id="KW-0456">Lyase</keyword>
<dbReference type="Pfam" id="PF00205">
    <property type="entry name" value="TPP_enzyme_M"/>
    <property type="match status" value="1"/>
</dbReference>
<evidence type="ECO:0000256" key="1">
    <source>
        <dbReference type="ARBA" id="ARBA00001964"/>
    </source>
</evidence>
<comment type="similarity">
    <text evidence="2 11">Belongs to the TPP enzyme family.</text>
</comment>
<dbReference type="InterPro" id="IPR029061">
    <property type="entry name" value="THDP-binding"/>
</dbReference>
<sequence>MSDSNFAERSEEQVSGAKVIAQALKTQDVEYVFGIVGIPVTEIAIAAQQLGIKYIGMRNEQAACYAASAIGYLTGRPGVCLVVSGPGLIHALGGMANANMNCWHVERCMSPPISMAETSAVCTAASVIKNAKQPLLIIGKGAAYAHAEESIQKLVEQYKLPFLPTPMGKGVVPDNHPYCVGAARSRALQFADVIVLFGARLNWILHFGLPPRYQPDVKFIQVDICAEELGNNVKPAVTLLGDINAVTKQLLEELDKTPWQYPPESKWWKTLREKMKSNEAASKELASKKSLPMNYYTVFYHVQEQLPRDCFVVSEGANTMDIGRTVLQNYLPRHRLDAGTFGTMGVGLGFAIAAAMVAKDRSPGQRVICVEGDSAFGFSGMEVETICRYNLPIILLVVNNNGIYQGFDTDTWKEMLKFQDAASVVPPMCLLPNSHYEQVMTAFGGKGYFVQTPEELQKSLRQSLADTAKPSLINIMIEPQATRKTQDFHWLTRSNM</sequence>
<dbReference type="GeneTree" id="ENSGT00940000156802"/>
<comment type="catalytic activity">
    <reaction evidence="10">
        <text>2-hydroxyoctadecanoyl-CoA = heptadecanal + formyl-CoA</text>
        <dbReference type="Rhea" id="RHEA:55196"/>
        <dbReference type="ChEBI" id="CHEBI:57376"/>
        <dbReference type="ChEBI" id="CHEBI:74116"/>
        <dbReference type="ChEBI" id="CHEBI:138631"/>
    </reaction>
    <physiologicalReaction direction="left-to-right" evidence="10">
        <dbReference type="Rhea" id="RHEA:55197"/>
    </physiologicalReaction>
</comment>
<evidence type="ECO:0000256" key="2">
    <source>
        <dbReference type="ARBA" id="ARBA00007812"/>
    </source>
</evidence>
<organism evidence="15 16">
    <name type="scientific">Mandrillus leucophaeus</name>
    <name type="common">Drill</name>
    <name type="synonym">Papio leucophaeus</name>
    <dbReference type="NCBI Taxonomy" id="9568"/>
    <lineage>
        <taxon>Eukaryota</taxon>
        <taxon>Metazoa</taxon>
        <taxon>Chordata</taxon>
        <taxon>Craniata</taxon>
        <taxon>Vertebrata</taxon>
        <taxon>Euteleostomi</taxon>
        <taxon>Mammalia</taxon>
        <taxon>Eutheria</taxon>
        <taxon>Euarchontoglires</taxon>
        <taxon>Primates</taxon>
        <taxon>Haplorrhini</taxon>
        <taxon>Catarrhini</taxon>
        <taxon>Cercopithecidae</taxon>
        <taxon>Cercopithecinae</taxon>
        <taxon>Mandrillus</taxon>
    </lineage>
</organism>
<dbReference type="Ensembl" id="ENSMLET00000049246.1">
    <property type="protein sequence ID" value="ENSMLEP00000025712.1"/>
    <property type="gene ID" value="ENSMLEG00000037023.1"/>
</dbReference>
<proteinExistence type="inferred from homology"/>
<comment type="cofactor">
    <cofactor evidence="1">
        <name>thiamine diphosphate</name>
        <dbReference type="ChEBI" id="CHEBI:58937"/>
    </cofactor>
</comment>
<evidence type="ECO:0000256" key="7">
    <source>
        <dbReference type="ARBA" id="ARBA00044451"/>
    </source>
</evidence>
<dbReference type="GO" id="GO:0106359">
    <property type="term" value="F:2-hydroxyacyl-CoA lyase activity"/>
    <property type="evidence" value="ECO:0007669"/>
    <property type="project" value="UniProtKB-EC"/>
</dbReference>
<name>A0A2K5ZD12_MANLE</name>
<dbReference type="InterPro" id="IPR011766">
    <property type="entry name" value="TPP_enzyme_TPP-bd"/>
</dbReference>
<dbReference type="Pfam" id="PF02776">
    <property type="entry name" value="TPP_enzyme_N"/>
    <property type="match status" value="1"/>
</dbReference>
<dbReference type="SUPFAM" id="SSF52518">
    <property type="entry name" value="Thiamin diphosphate-binding fold (THDP-binding)"/>
    <property type="match status" value="2"/>
</dbReference>
<keyword evidence="16" id="KW-1185">Reference proteome</keyword>
<dbReference type="Gene3D" id="3.40.50.1220">
    <property type="entry name" value="TPP-binding domain"/>
    <property type="match status" value="1"/>
</dbReference>
<evidence type="ECO:0000256" key="4">
    <source>
        <dbReference type="ARBA" id="ARBA00022842"/>
    </source>
</evidence>
<evidence type="ECO:0000256" key="8">
    <source>
        <dbReference type="ARBA" id="ARBA00044454"/>
    </source>
</evidence>
<comment type="catalytic activity">
    <reaction evidence="8">
        <text>an (R)-2-hydroxy-long-chain-fatty acyl-CoA = a long-chain fatty aldehyde + formyl-CoA</text>
        <dbReference type="Rhea" id="RHEA:67444"/>
        <dbReference type="ChEBI" id="CHEBI:17176"/>
        <dbReference type="ChEBI" id="CHEBI:57376"/>
        <dbReference type="ChEBI" id="CHEBI:170012"/>
        <dbReference type="EC" id="4.1.2.63"/>
    </reaction>
    <physiologicalReaction direction="left-to-right" evidence="8">
        <dbReference type="Rhea" id="RHEA:67445"/>
    </physiologicalReaction>
</comment>
<dbReference type="InterPro" id="IPR012001">
    <property type="entry name" value="Thiamin_PyroP_enz_TPP-bd_dom"/>
</dbReference>
<feature type="domain" description="Thiamine pyrophosphate enzyme central" evidence="12">
    <location>
        <begin position="123"/>
        <end position="250"/>
    </location>
</feature>